<protein>
    <submittedName>
        <fullName evidence="1">Uncharacterized protein</fullName>
    </submittedName>
</protein>
<gene>
    <name evidence="1" type="ORF">CJOHNSTONI_LOCUS691</name>
</gene>
<reference evidence="1" key="1">
    <citation type="submission" date="2021-09" db="EMBL/GenBank/DDBJ databases">
        <authorList>
            <consortium name="Pathogen Informatics"/>
        </authorList>
    </citation>
    <scope>NUCLEOTIDE SEQUENCE</scope>
</reference>
<dbReference type="AlphaFoldDB" id="A0A8J2PVS1"/>
<proteinExistence type="predicted"/>
<dbReference type="EMBL" id="CAKAEH010000189">
    <property type="protein sequence ID" value="CAG9530170.1"/>
    <property type="molecule type" value="Genomic_DNA"/>
</dbReference>
<name>A0A8J2PVS1_9BILA</name>
<evidence type="ECO:0000313" key="2">
    <source>
        <dbReference type="Proteomes" id="UP000746747"/>
    </source>
</evidence>
<evidence type="ECO:0000313" key="1">
    <source>
        <dbReference type="EMBL" id="CAG9530170.1"/>
    </source>
</evidence>
<accession>A0A8J2PVS1</accession>
<comment type="caution">
    <text evidence="1">The sequence shown here is derived from an EMBL/GenBank/DDBJ whole genome shotgun (WGS) entry which is preliminary data.</text>
</comment>
<dbReference type="Proteomes" id="UP000746747">
    <property type="component" value="Unassembled WGS sequence"/>
</dbReference>
<keyword evidence="2" id="KW-1185">Reference proteome</keyword>
<organism evidence="1 2">
    <name type="scientific">Cercopithifilaria johnstoni</name>
    <dbReference type="NCBI Taxonomy" id="2874296"/>
    <lineage>
        <taxon>Eukaryota</taxon>
        <taxon>Metazoa</taxon>
        <taxon>Ecdysozoa</taxon>
        <taxon>Nematoda</taxon>
        <taxon>Chromadorea</taxon>
        <taxon>Rhabditida</taxon>
        <taxon>Spirurina</taxon>
        <taxon>Spiruromorpha</taxon>
        <taxon>Filarioidea</taxon>
        <taxon>Onchocercidae</taxon>
        <taxon>Cercopithifilaria</taxon>
    </lineage>
</organism>
<sequence>MFTANKCGYYRLEERNGNYRQWVAHNFNHWQDCVAADGRIGETGAERTVHVVNPWGSNVSADPYKVMGNATSSVACAAAADATAAIITTTTTTKKKGRFGWQMWCSGGGAHRSMQERHDEVQVPRSVVSAEGAGGSVDDCERVPISSETTHKMLKCCPSIR</sequence>